<sequence length="27" mass="3245">MWPSSQFHSEERYRSPRRSSGILHLSL</sequence>
<protein>
    <submittedName>
        <fullName evidence="2">Uncharacterized protein</fullName>
    </submittedName>
</protein>
<feature type="region of interest" description="Disordered" evidence="1">
    <location>
        <begin position="1"/>
        <end position="27"/>
    </location>
</feature>
<evidence type="ECO:0000313" key="2">
    <source>
        <dbReference type="EMBL" id="CAG2069563.1"/>
    </source>
</evidence>
<evidence type="ECO:0000256" key="1">
    <source>
        <dbReference type="SAM" id="MobiDB-lite"/>
    </source>
</evidence>
<comment type="caution">
    <text evidence="2">The sequence shown here is derived from an EMBL/GenBank/DDBJ whole genome shotgun (WGS) entry which is preliminary data.</text>
</comment>
<organism evidence="2 3">
    <name type="scientific">Timema podura</name>
    <name type="common">Walking stick</name>
    <dbReference type="NCBI Taxonomy" id="61482"/>
    <lineage>
        <taxon>Eukaryota</taxon>
        <taxon>Metazoa</taxon>
        <taxon>Ecdysozoa</taxon>
        <taxon>Arthropoda</taxon>
        <taxon>Hexapoda</taxon>
        <taxon>Insecta</taxon>
        <taxon>Pterygota</taxon>
        <taxon>Neoptera</taxon>
        <taxon>Polyneoptera</taxon>
        <taxon>Phasmatodea</taxon>
        <taxon>Timematodea</taxon>
        <taxon>Timematoidea</taxon>
        <taxon>Timematidae</taxon>
        <taxon>Timema</taxon>
    </lineage>
</organism>
<name>A0ABN7PP19_TIMPD</name>
<gene>
    <name evidence="2" type="ORF">TPAB3V08_LOCUS16505</name>
</gene>
<accession>A0ABN7PP19</accession>
<keyword evidence="3" id="KW-1185">Reference proteome</keyword>
<dbReference type="EMBL" id="CAJPIN010152064">
    <property type="protein sequence ID" value="CAG2069563.1"/>
    <property type="molecule type" value="Genomic_DNA"/>
</dbReference>
<reference evidence="2" key="1">
    <citation type="submission" date="2021-03" db="EMBL/GenBank/DDBJ databases">
        <authorList>
            <person name="Tran Van P."/>
        </authorList>
    </citation>
    <scope>NUCLEOTIDE SEQUENCE</scope>
</reference>
<dbReference type="Proteomes" id="UP001153148">
    <property type="component" value="Unassembled WGS sequence"/>
</dbReference>
<proteinExistence type="predicted"/>
<evidence type="ECO:0000313" key="3">
    <source>
        <dbReference type="Proteomes" id="UP001153148"/>
    </source>
</evidence>